<dbReference type="AlphaFoldDB" id="G8BUV5"/>
<dbReference type="GO" id="GO:0000136">
    <property type="term" value="C:mannan polymerase complex"/>
    <property type="evidence" value="ECO:0007669"/>
    <property type="project" value="TreeGrafter"/>
</dbReference>
<dbReference type="RefSeq" id="XP_003685971.1">
    <property type="nucleotide sequence ID" value="XM_003685923.1"/>
</dbReference>
<name>G8BUV5_TETPH</name>
<evidence type="ECO:0000313" key="3">
    <source>
        <dbReference type="EMBL" id="CCE63537.1"/>
    </source>
</evidence>
<dbReference type="KEGG" id="tpf:TPHA_0F00500"/>
<reference evidence="3 4" key="1">
    <citation type="journal article" date="2011" name="Proc. Natl. Acad. Sci. U.S.A.">
        <title>Evolutionary erosion of yeast sex chromosomes by mating-type switching accidents.</title>
        <authorList>
            <person name="Gordon J.L."/>
            <person name="Armisen D."/>
            <person name="Proux-Wera E."/>
            <person name="Oheigeartaigh S.S."/>
            <person name="Byrne K.P."/>
            <person name="Wolfe K.H."/>
        </authorList>
    </citation>
    <scope>NUCLEOTIDE SEQUENCE [LARGE SCALE GENOMIC DNA]</scope>
    <source>
        <strain evidence="4">ATCC 24235 / CBS 4417 / NBRC 1672 / NRRL Y-8282 / UCD 70-5</strain>
    </source>
</reference>
<dbReference type="GO" id="GO:0000009">
    <property type="term" value="F:alpha-1,6-mannosyltransferase activity"/>
    <property type="evidence" value="ECO:0007669"/>
    <property type="project" value="InterPro"/>
</dbReference>
<dbReference type="Gene3D" id="3.90.550.20">
    <property type="match status" value="1"/>
</dbReference>
<dbReference type="eggNOG" id="ENOG502QW2I">
    <property type="taxonomic scope" value="Eukaryota"/>
</dbReference>
<evidence type="ECO:0000313" key="4">
    <source>
        <dbReference type="Proteomes" id="UP000005666"/>
    </source>
</evidence>
<dbReference type="PANTHER" id="PTHR31834">
    <property type="entry name" value="INITIATION-SPECIFIC ALPHA-1,6-MANNOSYLTRANSFERASE"/>
    <property type="match status" value="1"/>
</dbReference>
<feature type="chain" id="PRO_5003508711" evidence="2">
    <location>
        <begin position="25"/>
        <end position="477"/>
    </location>
</feature>
<dbReference type="SUPFAM" id="SSF53448">
    <property type="entry name" value="Nucleotide-diphospho-sugar transferases"/>
    <property type="match status" value="1"/>
</dbReference>
<keyword evidence="4" id="KW-1185">Reference proteome</keyword>
<proteinExistence type="inferred from homology"/>
<dbReference type="GO" id="GO:0006487">
    <property type="term" value="P:protein N-linked glycosylation"/>
    <property type="evidence" value="ECO:0007669"/>
    <property type="project" value="TreeGrafter"/>
</dbReference>
<dbReference type="Proteomes" id="UP000005666">
    <property type="component" value="Chromosome 6"/>
</dbReference>
<dbReference type="Pfam" id="PF04488">
    <property type="entry name" value="Gly_transf_sug"/>
    <property type="match status" value="1"/>
</dbReference>
<protein>
    <submittedName>
        <fullName evidence="3">Uncharacterized protein</fullName>
    </submittedName>
</protein>
<dbReference type="OMA" id="SENILDW"/>
<accession>G8BUV5</accession>
<evidence type="ECO:0000256" key="1">
    <source>
        <dbReference type="ARBA" id="ARBA00009003"/>
    </source>
</evidence>
<feature type="signal peptide" evidence="2">
    <location>
        <begin position="1"/>
        <end position="24"/>
    </location>
</feature>
<organism evidence="3 4">
    <name type="scientific">Tetrapisispora phaffii (strain ATCC 24235 / CBS 4417 / NBRC 1672 / NRRL Y-8282 / UCD 70-5)</name>
    <name type="common">Yeast</name>
    <name type="synonym">Fabospora phaffii</name>
    <dbReference type="NCBI Taxonomy" id="1071381"/>
    <lineage>
        <taxon>Eukaryota</taxon>
        <taxon>Fungi</taxon>
        <taxon>Dikarya</taxon>
        <taxon>Ascomycota</taxon>
        <taxon>Saccharomycotina</taxon>
        <taxon>Saccharomycetes</taxon>
        <taxon>Saccharomycetales</taxon>
        <taxon>Saccharomycetaceae</taxon>
        <taxon>Tetrapisispora</taxon>
    </lineage>
</organism>
<dbReference type="InterPro" id="IPR039367">
    <property type="entry name" value="Och1-like"/>
</dbReference>
<comment type="similarity">
    <text evidence="1">Belongs to the glycosyltransferase 32 family.</text>
</comment>
<dbReference type="EMBL" id="HE612861">
    <property type="protein sequence ID" value="CCE63537.1"/>
    <property type="molecule type" value="Genomic_DNA"/>
</dbReference>
<dbReference type="PANTHER" id="PTHR31834:SF1">
    <property type="entry name" value="INITIATION-SPECIFIC ALPHA-1,6-MANNOSYLTRANSFERASE"/>
    <property type="match status" value="1"/>
</dbReference>
<gene>
    <name evidence="3" type="primary">TPHA0F00500</name>
    <name evidence="3" type="ordered locus">TPHA_0F00500</name>
</gene>
<sequence>MTINRQIFNVFLCVLLLHICLDFGEHFIFSLADIEQVNSASQSASAAETLEVNHLTSDTIYDEELYVKLPSTFRSKTVNMRDFKMENSTSIEDLRDQLAYEFPYNADISIPRSVWQTWKHSEHHELFPEYYKLLVEYWKNKTDHYSLITDQQLIPLLEDIYSNVPLVLEAIRAMPVTILKIDFFRYLILYAKGGIYSDLDTLPLKPLEHWVSVNQTKLNNLYQVSNRTNEPLTYQKLKNSNLPKMRKQGPGIVIGIEADPDRVDWQDWYARRVQFCQWTIQAKPGHPMLRELILNITATTLNSVYETNGKFSSFLVGPTIDYDIVGRSSHPILINDSISHLKTRSNVDGTDIMNWTGPGIFTDLVFEYFNNLLSKNDDVLLLNRNIEPSNTTQPNYKFYDHIYRNLNYRNIIPWEFFSLITKPVIIDDVMVLPITSFSPEVNQMGSKSREDPMAYVLHLFRGTWKQKADENKLNKTS</sequence>
<dbReference type="OrthoDB" id="409543at2759"/>
<dbReference type="InterPro" id="IPR007577">
    <property type="entry name" value="GlycoTrfase_DXD_sugar-bd_CS"/>
</dbReference>
<evidence type="ECO:0000256" key="2">
    <source>
        <dbReference type="SAM" id="SignalP"/>
    </source>
</evidence>
<keyword evidence="2" id="KW-0732">Signal</keyword>
<dbReference type="InterPro" id="IPR029044">
    <property type="entry name" value="Nucleotide-diphossugar_trans"/>
</dbReference>
<dbReference type="GeneID" id="11535638"/>
<dbReference type="HOGENOM" id="CLU_022381_5_2_1"/>
<dbReference type="STRING" id="1071381.G8BUV5"/>